<evidence type="ECO:0000256" key="2">
    <source>
        <dbReference type="ARBA" id="ARBA00023125"/>
    </source>
</evidence>
<keyword evidence="7" id="KW-1185">Reference proteome</keyword>
<keyword evidence="3" id="KW-0804">Transcription</keyword>
<evidence type="ECO:0000256" key="4">
    <source>
        <dbReference type="PROSITE-ProRule" id="PRU00335"/>
    </source>
</evidence>
<dbReference type="AlphaFoldDB" id="A0A415E0Q8"/>
<dbReference type="Proteomes" id="UP000284841">
    <property type="component" value="Unassembled WGS sequence"/>
</dbReference>
<accession>A0A415E0Q8</accession>
<reference evidence="6 7" key="1">
    <citation type="submission" date="2018-08" db="EMBL/GenBank/DDBJ databases">
        <title>A genome reference for cultivated species of the human gut microbiota.</title>
        <authorList>
            <person name="Zou Y."/>
            <person name="Xue W."/>
            <person name="Luo G."/>
        </authorList>
    </citation>
    <scope>NUCLEOTIDE SEQUENCE [LARGE SCALE GENOMIC DNA]</scope>
    <source>
        <strain evidence="6 7">AM07-24</strain>
    </source>
</reference>
<dbReference type="PROSITE" id="PS50977">
    <property type="entry name" value="HTH_TETR_2"/>
    <property type="match status" value="1"/>
</dbReference>
<dbReference type="InterPro" id="IPR009057">
    <property type="entry name" value="Homeodomain-like_sf"/>
</dbReference>
<gene>
    <name evidence="6" type="ORF">DW099_10890</name>
</gene>
<dbReference type="Gene3D" id="1.10.357.10">
    <property type="entry name" value="Tetracycline Repressor, domain 2"/>
    <property type="match status" value="1"/>
</dbReference>
<evidence type="ECO:0000313" key="7">
    <source>
        <dbReference type="Proteomes" id="UP000284841"/>
    </source>
</evidence>
<keyword evidence="2 4" id="KW-0238">DNA-binding</keyword>
<keyword evidence="1" id="KW-0805">Transcription regulation</keyword>
<dbReference type="Pfam" id="PF00440">
    <property type="entry name" value="TetR_N"/>
    <property type="match status" value="1"/>
</dbReference>
<dbReference type="PANTHER" id="PTHR30055:SF234">
    <property type="entry name" value="HTH-TYPE TRANSCRIPTIONAL REGULATOR BETI"/>
    <property type="match status" value="1"/>
</dbReference>
<dbReference type="InterPro" id="IPR050109">
    <property type="entry name" value="HTH-type_TetR-like_transc_reg"/>
</dbReference>
<dbReference type="GO" id="GO:0003700">
    <property type="term" value="F:DNA-binding transcription factor activity"/>
    <property type="evidence" value="ECO:0007669"/>
    <property type="project" value="TreeGrafter"/>
</dbReference>
<feature type="DNA-binding region" description="H-T-H motif" evidence="4">
    <location>
        <begin position="30"/>
        <end position="49"/>
    </location>
</feature>
<dbReference type="GO" id="GO:0000976">
    <property type="term" value="F:transcription cis-regulatory region binding"/>
    <property type="evidence" value="ECO:0007669"/>
    <property type="project" value="TreeGrafter"/>
</dbReference>
<dbReference type="RefSeq" id="WP_067533861.1">
    <property type="nucleotide sequence ID" value="NZ_AP025567.1"/>
</dbReference>
<dbReference type="PRINTS" id="PR00455">
    <property type="entry name" value="HTHTETR"/>
</dbReference>
<dbReference type="OrthoDB" id="113732at2"/>
<dbReference type="GeneID" id="83003069"/>
<dbReference type="PANTHER" id="PTHR30055">
    <property type="entry name" value="HTH-TYPE TRANSCRIPTIONAL REGULATOR RUTR"/>
    <property type="match status" value="1"/>
</dbReference>
<dbReference type="SUPFAM" id="SSF46689">
    <property type="entry name" value="Homeodomain-like"/>
    <property type="match status" value="1"/>
</dbReference>
<name>A0A415E0Q8_9FIRM</name>
<protein>
    <submittedName>
        <fullName evidence="6">TetR/AcrR family transcriptional regulator</fullName>
    </submittedName>
</protein>
<dbReference type="STRING" id="1776384.GCA_900086585_00665"/>
<dbReference type="InterPro" id="IPR001647">
    <property type="entry name" value="HTH_TetR"/>
</dbReference>
<organism evidence="6 7">
    <name type="scientific">Emergencia timonensis</name>
    <dbReference type="NCBI Taxonomy" id="1776384"/>
    <lineage>
        <taxon>Bacteria</taxon>
        <taxon>Bacillati</taxon>
        <taxon>Bacillota</taxon>
        <taxon>Clostridia</taxon>
        <taxon>Peptostreptococcales</taxon>
        <taxon>Anaerovoracaceae</taxon>
        <taxon>Emergencia</taxon>
    </lineage>
</organism>
<sequence>MEIGKKELTRRTIMRAARGVYEEKGVENTNFRDVAEAAGVSRSTVFNYFAGSNELLTALCRREIDELERAYCESGHRGKEGIVIIFDKFIEDTARYPQLVTQLIYNTITSDNENNPLKSIEGLIARNLDYDPSGETTMLLMGAYYGLINHYHLYGKPFIGKQMKMEMRRMIDRIIGEPQYD</sequence>
<feature type="domain" description="HTH tetR-type" evidence="5">
    <location>
        <begin position="7"/>
        <end position="67"/>
    </location>
</feature>
<evidence type="ECO:0000256" key="3">
    <source>
        <dbReference type="ARBA" id="ARBA00023163"/>
    </source>
</evidence>
<evidence type="ECO:0000259" key="5">
    <source>
        <dbReference type="PROSITE" id="PS50977"/>
    </source>
</evidence>
<evidence type="ECO:0000256" key="1">
    <source>
        <dbReference type="ARBA" id="ARBA00023015"/>
    </source>
</evidence>
<dbReference type="EMBL" id="QRMS01000003">
    <property type="protein sequence ID" value="RHJ87200.1"/>
    <property type="molecule type" value="Genomic_DNA"/>
</dbReference>
<comment type="caution">
    <text evidence="6">The sequence shown here is derived from an EMBL/GenBank/DDBJ whole genome shotgun (WGS) entry which is preliminary data.</text>
</comment>
<evidence type="ECO:0000313" key="6">
    <source>
        <dbReference type="EMBL" id="RHJ87200.1"/>
    </source>
</evidence>
<proteinExistence type="predicted"/>